<dbReference type="PANTHER" id="PTHR47354">
    <property type="entry name" value="NADH OXIDOREDUCTASE HCR"/>
    <property type="match status" value="1"/>
</dbReference>
<reference evidence="9" key="1">
    <citation type="submission" date="2021-03" db="EMBL/GenBank/DDBJ databases">
        <title>The complete genome sequence of Acetobacter sp. TBRC 12339.</title>
        <authorList>
            <person name="Charoenyingcharoen P."/>
            <person name="Yukphan P."/>
        </authorList>
    </citation>
    <scope>NUCLEOTIDE SEQUENCE</scope>
    <source>
        <strain evidence="9">TBRC 12339</strain>
    </source>
</reference>
<dbReference type="PROSITE" id="PS51085">
    <property type="entry name" value="2FE2S_FER_2"/>
    <property type="match status" value="1"/>
</dbReference>
<dbReference type="InterPro" id="IPR036010">
    <property type="entry name" value="2Fe-2S_ferredoxin-like_sf"/>
</dbReference>
<keyword evidence="5" id="KW-0408">Iron</keyword>
<keyword evidence="6" id="KW-0411">Iron-sulfur</keyword>
<dbReference type="PROSITE" id="PS51384">
    <property type="entry name" value="FAD_FR"/>
    <property type="match status" value="1"/>
</dbReference>
<evidence type="ECO:0000313" key="10">
    <source>
        <dbReference type="Proteomes" id="UP000664073"/>
    </source>
</evidence>
<evidence type="ECO:0000256" key="4">
    <source>
        <dbReference type="ARBA" id="ARBA00023002"/>
    </source>
</evidence>
<evidence type="ECO:0000256" key="6">
    <source>
        <dbReference type="ARBA" id="ARBA00023014"/>
    </source>
</evidence>
<feature type="domain" description="2Fe-2S ferredoxin-type" evidence="7">
    <location>
        <begin position="230"/>
        <end position="320"/>
    </location>
</feature>
<dbReference type="Gene3D" id="3.40.50.80">
    <property type="entry name" value="Nucleotide-binding domain of ferredoxin-NADP reductase (FNR) module"/>
    <property type="match status" value="1"/>
</dbReference>
<comment type="caution">
    <text evidence="9">The sequence shown here is derived from an EMBL/GenBank/DDBJ whole genome shotgun (WGS) entry which is preliminary data.</text>
</comment>
<keyword evidence="10" id="KW-1185">Reference proteome</keyword>
<dbReference type="Pfam" id="PF22290">
    <property type="entry name" value="DmmA-like_N"/>
    <property type="match status" value="1"/>
</dbReference>
<dbReference type="InterPro" id="IPR021848">
    <property type="entry name" value="HODM_asu-like"/>
</dbReference>
<sequence>MTRGRQTAELRITHAEEVAPGVRSLILRPVAGGALPSFAPGSHIALSCGGQVNAYSLTNDGHDPDHYAISVRRQDDGRGGSVWLHNAPVGTVVDGAAPRCDFGPVRTARRHLLISAGIGLTPFLSYLRLVPRWGHAMQMLHVAPYGAVIPHLAELQDLAGPGNFQLARGRQAFAAALERALHSQPMGTHLYICGPAGFMDDVLAKAQAAGWPQARCHIERFGAAQSVSGQAFTAVLARSGRVVEVAAETSLLDALEEAGVSWPALCRNGVCGECRMDGVSGEITHHDFVLDDAERASGTCLMPCVSRARGGLSLICRESAMQPGPAYREASAQGTMRCQAALPGQVPPAPAPDAGRLPAAERQVPGLQPGLHASRFPWPFSADHYAYSANVEPAPGCVRTAAGAWGATILDVDGEYERELAERSAILQRDLSRYASLEHMREAGWDALLWGLRELAASNPTMRLERRGEAYEWTNPRLKTTQVFRYGDDSTLPMPPLMYLASQVQEDVVLLDQREGQLWVDAGCVTFASNWSMAFDAGMSFMEIHGPIPHDYADGAIPRAQQFLMRLQPGQVFRRLNWTSTAGYRLDTALDSYDQWGATRTAMARDPALAAFHMRVEVQHLIRLPRSGAIMFLIRTYLLPLADILGVPQWRAQFAAVLQTLPPDLAQYKGLGTIRQPLLRVLAGAERA</sequence>
<dbReference type="EMBL" id="JAFVMH010000002">
    <property type="protein sequence ID" value="MBO1324784.1"/>
    <property type="molecule type" value="Genomic_DNA"/>
</dbReference>
<dbReference type="Pfam" id="PF00111">
    <property type="entry name" value="Fer2"/>
    <property type="match status" value="1"/>
</dbReference>
<dbReference type="InterPro" id="IPR050415">
    <property type="entry name" value="MRET"/>
</dbReference>
<keyword evidence="3" id="KW-0479">Metal-binding</keyword>
<dbReference type="Gene3D" id="2.40.30.10">
    <property type="entry name" value="Translation factors"/>
    <property type="match status" value="1"/>
</dbReference>
<dbReference type="Pfam" id="PF11927">
    <property type="entry name" value="HODM_asu-like"/>
    <property type="match status" value="1"/>
</dbReference>
<gene>
    <name evidence="9" type="ORF">J2D77_06415</name>
</gene>
<feature type="domain" description="FAD-binding FR-type" evidence="8">
    <location>
        <begin position="5"/>
        <end position="105"/>
    </location>
</feature>
<keyword evidence="1" id="KW-0285">Flavoprotein</keyword>
<evidence type="ECO:0000256" key="5">
    <source>
        <dbReference type="ARBA" id="ARBA00023004"/>
    </source>
</evidence>
<proteinExistence type="predicted"/>
<dbReference type="InterPro" id="IPR054582">
    <property type="entry name" value="DmmA-like_N"/>
</dbReference>
<dbReference type="GO" id="GO:0016491">
    <property type="term" value="F:oxidoreductase activity"/>
    <property type="evidence" value="ECO:0007669"/>
    <property type="project" value="UniProtKB-KW"/>
</dbReference>
<dbReference type="Gene3D" id="3.10.20.30">
    <property type="match status" value="1"/>
</dbReference>
<evidence type="ECO:0000313" key="9">
    <source>
        <dbReference type="EMBL" id="MBO1324784.1"/>
    </source>
</evidence>
<dbReference type="PANTHER" id="PTHR47354:SF1">
    <property type="entry name" value="CARNITINE MONOOXYGENASE REDUCTASE SUBUNIT"/>
    <property type="match status" value="1"/>
</dbReference>
<dbReference type="RefSeq" id="WP_207845433.1">
    <property type="nucleotide sequence ID" value="NZ_JAFVMH010000002.1"/>
</dbReference>
<keyword evidence="4" id="KW-0560">Oxidoreductase</keyword>
<dbReference type="SUPFAM" id="SSF54292">
    <property type="entry name" value="2Fe-2S ferredoxin-like"/>
    <property type="match status" value="1"/>
</dbReference>
<dbReference type="CDD" id="cd00207">
    <property type="entry name" value="fer2"/>
    <property type="match status" value="1"/>
</dbReference>
<dbReference type="PRINTS" id="PR00409">
    <property type="entry name" value="PHDIOXRDTASE"/>
</dbReference>
<dbReference type="InterPro" id="IPR017927">
    <property type="entry name" value="FAD-bd_FR_type"/>
</dbReference>
<evidence type="ECO:0000259" key="7">
    <source>
        <dbReference type="PROSITE" id="PS51085"/>
    </source>
</evidence>
<keyword evidence="2" id="KW-0001">2Fe-2S</keyword>
<protein>
    <submittedName>
        <fullName evidence="9">DUF3445 domain-containing protein</fullName>
    </submittedName>
</protein>
<dbReference type="InterPro" id="IPR001041">
    <property type="entry name" value="2Fe-2S_ferredoxin-type"/>
</dbReference>
<evidence type="ECO:0000256" key="1">
    <source>
        <dbReference type="ARBA" id="ARBA00022630"/>
    </source>
</evidence>
<dbReference type="GO" id="GO:0046872">
    <property type="term" value="F:metal ion binding"/>
    <property type="evidence" value="ECO:0007669"/>
    <property type="project" value="UniProtKB-KW"/>
</dbReference>
<dbReference type="Proteomes" id="UP000664073">
    <property type="component" value="Unassembled WGS sequence"/>
</dbReference>
<evidence type="ECO:0000256" key="3">
    <source>
        <dbReference type="ARBA" id="ARBA00022723"/>
    </source>
</evidence>
<dbReference type="AlphaFoldDB" id="A0A939HPB3"/>
<dbReference type="SUPFAM" id="SSF52343">
    <property type="entry name" value="Ferredoxin reductase-like, C-terminal NADP-linked domain"/>
    <property type="match status" value="1"/>
</dbReference>
<dbReference type="CDD" id="cd06185">
    <property type="entry name" value="PDR_like"/>
    <property type="match status" value="1"/>
</dbReference>
<accession>A0A939HPB3</accession>
<dbReference type="InterPro" id="IPR012675">
    <property type="entry name" value="Beta-grasp_dom_sf"/>
</dbReference>
<dbReference type="InterPro" id="IPR017938">
    <property type="entry name" value="Riboflavin_synthase-like_b-brl"/>
</dbReference>
<evidence type="ECO:0000256" key="2">
    <source>
        <dbReference type="ARBA" id="ARBA00022714"/>
    </source>
</evidence>
<name>A0A939HPB3_9PROT</name>
<evidence type="ECO:0000259" key="8">
    <source>
        <dbReference type="PROSITE" id="PS51384"/>
    </source>
</evidence>
<dbReference type="InterPro" id="IPR039261">
    <property type="entry name" value="FNR_nucleotide-bd"/>
</dbReference>
<dbReference type="GO" id="GO:0051537">
    <property type="term" value="F:2 iron, 2 sulfur cluster binding"/>
    <property type="evidence" value="ECO:0007669"/>
    <property type="project" value="UniProtKB-KW"/>
</dbReference>
<organism evidence="9 10">
    <name type="scientific">Acetobacter garciniae</name>
    <dbReference type="NCBI Taxonomy" id="2817435"/>
    <lineage>
        <taxon>Bacteria</taxon>
        <taxon>Pseudomonadati</taxon>
        <taxon>Pseudomonadota</taxon>
        <taxon>Alphaproteobacteria</taxon>
        <taxon>Acetobacterales</taxon>
        <taxon>Acetobacteraceae</taxon>
        <taxon>Acetobacter</taxon>
    </lineage>
</organism>
<dbReference type="SUPFAM" id="SSF63380">
    <property type="entry name" value="Riboflavin synthase domain-like"/>
    <property type="match status" value="1"/>
</dbReference>